<dbReference type="InterPro" id="IPR003509">
    <property type="entry name" value="UPF0102_YraN-like"/>
</dbReference>
<dbReference type="PANTHER" id="PTHR34039:SF1">
    <property type="entry name" value="UPF0102 PROTEIN YRAN"/>
    <property type="match status" value="1"/>
</dbReference>
<dbReference type="InterPro" id="IPR011856">
    <property type="entry name" value="tRNA_endonuc-like_dom_sf"/>
</dbReference>
<accession>A0A160TUR6</accession>
<keyword evidence="1" id="KW-0378">Hydrolase</keyword>
<keyword evidence="1" id="KW-0255">Endonuclease</keyword>
<evidence type="ECO:0000313" key="1">
    <source>
        <dbReference type="EMBL" id="CUS51696.1"/>
    </source>
</evidence>
<dbReference type="PANTHER" id="PTHR34039">
    <property type="entry name" value="UPF0102 PROTEIN YRAN"/>
    <property type="match status" value="1"/>
</dbReference>
<dbReference type="NCBIfam" id="NF009150">
    <property type="entry name" value="PRK12497.1-3"/>
    <property type="match status" value="1"/>
</dbReference>
<dbReference type="HAMAP" id="MF_00048">
    <property type="entry name" value="UPF0102"/>
    <property type="match status" value="1"/>
</dbReference>
<organism evidence="1">
    <name type="scientific">hydrothermal vent metagenome</name>
    <dbReference type="NCBI Taxonomy" id="652676"/>
    <lineage>
        <taxon>unclassified sequences</taxon>
        <taxon>metagenomes</taxon>
        <taxon>ecological metagenomes</taxon>
    </lineage>
</organism>
<dbReference type="GO" id="GO:0004519">
    <property type="term" value="F:endonuclease activity"/>
    <property type="evidence" value="ECO:0007669"/>
    <property type="project" value="UniProtKB-KW"/>
</dbReference>
<proteinExistence type="inferred from homology"/>
<gene>
    <name evidence="1" type="ORF">MGWOODY_XGa2421</name>
</gene>
<dbReference type="SUPFAM" id="SSF52980">
    <property type="entry name" value="Restriction endonuclease-like"/>
    <property type="match status" value="1"/>
</dbReference>
<name>A0A160TUR6_9ZZZZ</name>
<dbReference type="AlphaFoldDB" id="A0A160TUR6"/>
<protein>
    <submittedName>
        <fullName evidence="1">Predicted endonuclease distantly related to archaeal Holliday junction resolvase</fullName>
    </submittedName>
</protein>
<reference evidence="1" key="1">
    <citation type="submission" date="2015-10" db="EMBL/GenBank/DDBJ databases">
        <authorList>
            <person name="Gilbert D.G."/>
        </authorList>
    </citation>
    <scope>NUCLEOTIDE SEQUENCE</scope>
</reference>
<dbReference type="Gene3D" id="3.40.1350.10">
    <property type="match status" value="1"/>
</dbReference>
<dbReference type="InterPro" id="IPR011335">
    <property type="entry name" value="Restrct_endonuc-II-like"/>
</dbReference>
<keyword evidence="1" id="KW-0540">Nuclease</keyword>
<dbReference type="Pfam" id="PF02021">
    <property type="entry name" value="UPF0102"/>
    <property type="match status" value="1"/>
</dbReference>
<sequence length="158" mass="18417">MSRSGLIDKALELYRHHLDNTHGGFLTRQVDKRLCNSRYKRRPPGSHHWSEDIAAEFLQRQGLVLLVTNYRNRTGEIDLIMSDDQTLVFVEVKQRRDSQFGRPEESVDIAKQAKLRRTAASYLQRNDRLQSWTCRFDVVAITGSPHAPVCRWIQNAFH</sequence>
<dbReference type="EMBL" id="CZRL01000064">
    <property type="protein sequence ID" value="CUS51696.1"/>
    <property type="molecule type" value="Genomic_DNA"/>
</dbReference>
<dbReference type="CDD" id="cd20736">
    <property type="entry name" value="PoNe_Nuclease"/>
    <property type="match status" value="1"/>
</dbReference>
<dbReference type="NCBIfam" id="TIGR00252">
    <property type="entry name" value="YraN family protein"/>
    <property type="match status" value="1"/>
</dbReference>
<dbReference type="GO" id="GO:0003676">
    <property type="term" value="F:nucleic acid binding"/>
    <property type="evidence" value="ECO:0007669"/>
    <property type="project" value="InterPro"/>
</dbReference>